<comment type="similarity">
    <text evidence="3">Belongs to the trehalose phosphatase family.</text>
</comment>
<dbReference type="Proteomes" id="UP001597417">
    <property type="component" value="Unassembled WGS sequence"/>
</dbReference>
<feature type="region of interest" description="Disordered" evidence="4">
    <location>
        <begin position="226"/>
        <end position="249"/>
    </location>
</feature>
<dbReference type="InterPro" id="IPR003337">
    <property type="entry name" value="Trehalose_PPase"/>
</dbReference>
<dbReference type="EC" id="3.1.3.12" evidence="3"/>
<evidence type="ECO:0000256" key="3">
    <source>
        <dbReference type="RuleBase" id="RU361117"/>
    </source>
</evidence>
<keyword evidence="1 3" id="KW-0378">Hydrolase</keyword>
<dbReference type="RefSeq" id="WP_378260278.1">
    <property type="nucleotide sequence ID" value="NZ_JBHUKR010000002.1"/>
</dbReference>
<dbReference type="PANTHER" id="PTHR43768:SF3">
    <property type="entry name" value="TREHALOSE 6-PHOSPHATE PHOSPHATASE"/>
    <property type="match status" value="1"/>
</dbReference>
<protein>
    <recommendedName>
        <fullName evidence="3">Trehalose 6-phosphate phosphatase</fullName>
        <ecNumber evidence="3">3.1.3.12</ecNumber>
    </recommendedName>
</protein>
<dbReference type="GO" id="GO:0004805">
    <property type="term" value="F:trehalose-phosphatase activity"/>
    <property type="evidence" value="ECO:0007669"/>
    <property type="project" value="UniProtKB-EC"/>
</dbReference>
<dbReference type="NCBIfam" id="TIGR00685">
    <property type="entry name" value="T6PP"/>
    <property type="match status" value="1"/>
</dbReference>
<keyword evidence="3" id="KW-0479">Metal-binding</keyword>
<evidence type="ECO:0000256" key="4">
    <source>
        <dbReference type="SAM" id="MobiDB-lite"/>
    </source>
</evidence>
<comment type="cofactor">
    <cofactor evidence="3">
        <name>Mg(2+)</name>
        <dbReference type="ChEBI" id="CHEBI:18420"/>
    </cofactor>
</comment>
<dbReference type="Pfam" id="PF02358">
    <property type="entry name" value="Trehalose_PPase"/>
    <property type="match status" value="1"/>
</dbReference>
<gene>
    <name evidence="5" type="primary">otsB</name>
    <name evidence="5" type="ORF">ACFSXZ_01275</name>
</gene>
<sequence length="249" mass="27099">MELLRQRRLVAIVGASGSGKPSLPRQAWIESLVVAGSHGFDTWAPTEGTIQHEAATGFEPLIDEVARRLRAEVGSIAGAVVEPKKASVAVHYRLVDPGQHDRITGVVATVQAERGDQLKITPGKMVYELQPKIDWHKGRAVRYLLHALGLDSADVVPLYLGDDITDEDAFRAMADVGGVGIIVGRPDDPRWWAGPPRPNSHSRLPRRSNGCCPPWRQTRIGCRKRDIRGPAGRLPTTTSTPAARVCGNH</sequence>
<dbReference type="InterPro" id="IPR036412">
    <property type="entry name" value="HAD-like_sf"/>
</dbReference>
<evidence type="ECO:0000313" key="6">
    <source>
        <dbReference type="Proteomes" id="UP001597417"/>
    </source>
</evidence>
<dbReference type="InterPro" id="IPR044651">
    <property type="entry name" value="OTSB-like"/>
</dbReference>
<organism evidence="5 6">
    <name type="scientific">Amycolatopsis pigmentata</name>
    <dbReference type="NCBI Taxonomy" id="450801"/>
    <lineage>
        <taxon>Bacteria</taxon>
        <taxon>Bacillati</taxon>
        <taxon>Actinomycetota</taxon>
        <taxon>Actinomycetes</taxon>
        <taxon>Pseudonocardiales</taxon>
        <taxon>Pseudonocardiaceae</taxon>
        <taxon>Amycolatopsis</taxon>
    </lineage>
</organism>
<dbReference type="InterPro" id="IPR023214">
    <property type="entry name" value="HAD_sf"/>
</dbReference>
<comment type="function">
    <text evidence="2 3">Removes the phosphate from trehalose 6-phosphate to produce free trehalose.</text>
</comment>
<keyword evidence="3" id="KW-0460">Magnesium</keyword>
<reference evidence="6" key="1">
    <citation type="journal article" date="2019" name="Int. J. Syst. Evol. Microbiol.">
        <title>The Global Catalogue of Microorganisms (GCM) 10K type strain sequencing project: providing services to taxonomists for standard genome sequencing and annotation.</title>
        <authorList>
            <consortium name="The Broad Institute Genomics Platform"/>
            <consortium name="The Broad Institute Genome Sequencing Center for Infectious Disease"/>
            <person name="Wu L."/>
            <person name="Ma J."/>
        </authorList>
    </citation>
    <scope>NUCLEOTIDE SEQUENCE [LARGE SCALE GENOMIC DNA]</scope>
    <source>
        <strain evidence="6">CGMCC 4.7645</strain>
    </source>
</reference>
<dbReference type="Gene3D" id="3.40.50.1000">
    <property type="entry name" value="HAD superfamily/HAD-like"/>
    <property type="match status" value="1"/>
</dbReference>
<evidence type="ECO:0000256" key="2">
    <source>
        <dbReference type="ARBA" id="ARBA00024179"/>
    </source>
</evidence>
<comment type="pathway">
    <text evidence="3">Glycan biosynthesis; trehalose biosynthesis.</text>
</comment>
<dbReference type="Gene3D" id="3.30.70.1020">
    <property type="entry name" value="Trehalose-6-phosphate phosphatase related protein, domain 2"/>
    <property type="match status" value="1"/>
</dbReference>
<dbReference type="SUPFAM" id="SSF56784">
    <property type="entry name" value="HAD-like"/>
    <property type="match status" value="1"/>
</dbReference>
<comment type="catalytic activity">
    <reaction evidence="3">
        <text>alpha,alpha-trehalose 6-phosphate + H2O = alpha,alpha-trehalose + phosphate</text>
        <dbReference type="Rhea" id="RHEA:23420"/>
        <dbReference type="ChEBI" id="CHEBI:15377"/>
        <dbReference type="ChEBI" id="CHEBI:16551"/>
        <dbReference type="ChEBI" id="CHEBI:43474"/>
        <dbReference type="ChEBI" id="CHEBI:58429"/>
        <dbReference type="EC" id="3.1.3.12"/>
    </reaction>
</comment>
<proteinExistence type="inferred from homology"/>
<evidence type="ECO:0000313" key="5">
    <source>
        <dbReference type="EMBL" id="MFD2414952.1"/>
    </source>
</evidence>
<dbReference type="EMBL" id="JBHUKR010000002">
    <property type="protein sequence ID" value="MFD2414952.1"/>
    <property type="molecule type" value="Genomic_DNA"/>
</dbReference>
<comment type="caution">
    <text evidence="5">The sequence shown here is derived from an EMBL/GenBank/DDBJ whole genome shotgun (WGS) entry which is preliminary data.</text>
</comment>
<keyword evidence="6" id="KW-1185">Reference proteome</keyword>
<dbReference type="PANTHER" id="PTHR43768">
    <property type="entry name" value="TREHALOSE 6-PHOSPHATE PHOSPHATASE"/>
    <property type="match status" value="1"/>
</dbReference>
<name>A0ABW5FMF3_9PSEU</name>
<evidence type="ECO:0000256" key="1">
    <source>
        <dbReference type="ARBA" id="ARBA00022801"/>
    </source>
</evidence>
<accession>A0ABW5FMF3</accession>
<feature type="region of interest" description="Disordered" evidence="4">
    <location>
        <begin position="191"/>
        <end position="212"/>
    </location>
</feature>